<accession>A0A0A9U816</accession>
<proteinExistence type="predicted"/>
<dbReference type="AlphaFoldDB" id="A0A0A9U816"/>
<reference evidence="1" key="1">
    <citation type="submission" date="2014-09" db="EMBL/GenBank/DDBJ databases">
        <authorList>
            <person name="Magalhaes I.L.F."/>
            <person name="Oliveira U."/>
            <person name="Santos F.R."/>
            <person name="Vidigal T.H.D.A."/>
            <person name="Brescovit A.D."/>
            <person name="Santos A.J."/>
        </authorList>
    </citation>
    <scope>NUCLEOTIDE SEQUENCE</scope>
    <source>
        <tissue evidence="1">Shoot tissue taken approximately 20 cm above the soil surface</tissue>
    </source>
</reference>
<reference evidence="1" key="2">
    <citation type="journal article" date="2015" name="Data Brief">
        <title>Shoot transcriptome of the giant reed, Arundo donax.</title>
        <authorList>
            <person name="Barrero R.A."/>
            <person name="Guerrero F.D."/>
            <person name="Moolhuijzen P."/>
            <person name="Goolsby J.A."/>
            <person name="Tidwell J."/>
            <person name="Bellgard S.E."/>
            <person name="Bellgard M.I."/>
        </authorList>
    </citation>
    <scope>NUCLEOTIDE SEQUENCE</scope>
    <source>
        <tissue evidence="1">Shoot tissue taken approximately 20 cm above the soil surface</tissue>
    </source>
</reference>
<dbReference type="EMBL" id="GBRH01280955">
    <property type="protein sequence ID" value="JAD16940.1"/>
    <property type="molecule type" value="Transcribed_RNA"/>
</dbReference>
<organism evidence="1">
    <name type="scientific">Arundo donax</name>
    <name type="common">Giant reed</name>
    <name type="synonym">Donax arundinaceus</name>
    <dbReference type="NCBI Taxonomy" id="35708"/>
    <lineage>
        <taxon>Eukaryota</taxon>
        <taxon>Viridiplantae</taxon>
        <taxon>Streptophyta</taxon>
        <taxon>Embryophyta</taxon>
        <taxon>Tracheophyta</taxon>
        <taxon>Spermatophyta</taxon>
        <taxon>Magnoliopsida</taxon>
        <taxon>Liliopsida</taxon>
        <taxon>Poales</taxon>
        <taxon>Poaceae</taxon>
        <taxon>PACMAD clade</taxon>
        <taxon>Arundinoideae</taxon>
        <taxon>Arundineae</taxon>
        <taxon>Arundo</taxon>
    </lineage>
</organism>
<name>A0A0A9U816_ARUDO</name>
<evidence type="ECO:0000313" key="1">
    <source>
        <dbReference type="EMBL" id="JAD16940.1"/>
    </source>
</evidence>
<sequence length="19" mass="2277">MYLFQRHKLQSCITLIAPN</sequence>
<protein>
    <submittedName>
        <fullName evidence="1">Uncharacterized protein</fullName>
    </submittedName>
</protein>